<sequence>MKESSLNVFTYYMSHRPSDTRYRGFIILRDLFVTAETLLGVTNGVRESEDRQFQSVSLCKGTPAELLKDHTVDECHGPLYLPTGSQSGVSHPVSASIRRPRFGGRTRECKVHHWRPNITEVYCKESLRDRTVDSEWIWYGER</sequence>
<reference evidence="1" key="1">
    <citation type="submission" date="2022-08" db="UniProtKB">
        <authorList>
            <consortium name="EnsemblMetazoa"/>
        </authorList>
    </citation>
    <scope>IDENTIFICATION</scope>
    <source>
        <strain evidence="1">05x7-T-G4-1.051#20</strain>
    </source>
</reference>
<protein>
    <submittedName>
        <fullName evidence="1">Uncharacterized protein</fullName>
    </submittedName>
</protein>
<name>A0A8W8LGC8_MAGGI</name>
<keyword evidence="2" id="KW-1185">Reference proteome</keyword>
<evidence type="ECO:0000313" key="2">
    <source>
        <dbReference type="Proteomes" id="UP000005408"/>
    </source>
</evidence>
<dbReference type="EnsemblMetazoa" id="G27851.2">
    <property type="protein sequence ID" value="G27851.2:cds"/>
    <property type="gene ID" value="G27851"/>
</dbReference>
<organism evidence="1 2">
    <name type="scientific">Magallana gigas</name>
    <name type="common">Pacific oyster</name>
    <name type="synonym">Crassostrea gigas</name>
    <dbReference type="NCBI Taxonomy" id="29159"/>
    <lineage>
        <taxon>Eukaryota</taxon>
        <taxon>Metazoa</taxon>
        <taxon>Spiralia</taxon>
        <taxon>Lophotrochozoa</taxon>
        <taxon>Mollusca</taxon>
        <taxon>Bivalvia</taxon>
        <taxon>Autobranchia</taxon>
        <taxon>Pteriomorphia</taxon>
        <taxon>Ostreida</taxon>
        <taxon>Ostreoidea</taxon>
        <taxon>Ostreidae</taxon>
        <taxon>Magallana</taxon>
    </lineage>
</organism>
<dbReference type="Proteomes" id="UP000005408">
    <property type="component" value="Unassembled WGS sequence"/>
</dbReference>
<proteinExistence type="predicted"/>
<evidence type="ECO:0000313" key="1">
    <source>
        <dbReference type="EnsemblMetazoa" id="G27851.2:cds"/>
    </source>
</evidence>
<dbReference type="AlphaFoldDB" id="A0A8W8LGC8"/>
<accession>A0A8W8LGC8</accession>